<evidence type="ECO:0000256" key="2">
    <source>
        <dbReference type="ARBA" id="ARBA00023239"/>
    </source>
</evidence>
<dbReference type="InterPro" id="IPR050552">
    <property type="entry name" value="LacD_aldolase"/>
</dbReference>
<accession>A0A537JBU0</accession>
<comment type="caution">
    <text evidence="3">The sequence shown here is derived from an EMBL/GenBank/DDBJ whole genome shotgun (WGS) entry which is preliminary data.</text>
</comment>
<dbReference type="Pfam" id="PF01791">
    <property type="entry name" value="DeoC"/>
    <property type="match status" value="1"/>
</dbReference>
<dbReference type="Gene3D" id="3.20.20.70">
    <property type="entry name" value="Aldolase class I"/>
    <property type="match status" value="1"/>
</dbReference>
<comment type="similarity">
    <text evidence="1">Belongs to the aldolase LacD family.</text>
</comment>
<dbReference type="GO" id="GO:1902777">
    <property type="term" value="P:6-sulfoquinovose(1-) catabolic process"/>
    <property type="evidence" value="ECO:0007669"/>
    <property type="project" value="TreeGrafter"/>
</dbReference>
<organism evidence="3 4">
    <name type="scientific">Candidatus Segetimicrobium genomatis</name>
    <dbReference type="NCBI Taxonomy" id="2569760"/>
    <lineage>
        <taxon>Bacteria</taxon>
        <taxon>Bacillati</taxon>
        <taxon>Candidatus Sysuimicrobiota</taxon>
        <taxon>Candidatus Sysuimicrobiia</taxon>
        <taxon>Candidatus Sysuimicrobiales</taxon>
        <taxon>Candidatus Segetimicrobiaceae</taxon>
        <taxon>Candidatus Segetimicrobium</taxon>
    </lineage>
</organism>
<dbReference type="EMBL" id="VBAN01000227">
    <property type="protein sequence ID" value="TMI81019.1"/>
    <property type="molecule type" value="Genomic_DNA"/>
</dbReference>
<proteinExistence type="inferred from homology"/>
<dbReference type="InterPro" id="IPR002915">
    <property type="entry name" value="DeoC/FbaB/LacD_aldolase"/>
</dbReference>
<dbReference type="PANTHER" id="PTHR39340">
    <property type="entry name" value="SULFOFRUCTOSEPHOSPHATE ALDOLASE"/>
    <property type="match status" value="1"/>
</dbReference>
<dbReference type="AlphaFoldDB" id="A0A537JBU0"/>
<protein>
    <submittedName>
        <fullName evidence="3">Tagatose 1,6-diphosphate aldolase</fullName>
    </submittedName>
</protein>
<gene>
    <name evidence="3" type="ORF">E6H03_07525</name>
</gene>
<keyword evidence="2" id="KW-0456">Lyase</keyword>
<dbReference type="NCBIfam" id="NF009498">
    <property type="entry name" value="PRK12858.1"/>
    <property type="match status" value="1"/>
</dbReference>
<dbReference type="InterPro" id="IPR013785">
    <property type="entry name" value="Aldolase_TIM"/>
</dbReference>
<dbReference type="SUPFAM" id="SSF51569">
    <property type="entry name" value="Aldolase"/>
    <property type="match status" value="1"/>
</dbReference>
<sequence>MMLSSGKLTNLVRLADAAGRFKMLAVDQRDSMRAALAKAAGRQPRDVAYEEMASTKALITDLLSPHSTATLVDPIYALPRAVKVVPGDVGLLVAVEDGEYDQVGPTGRERKTRLLDGWSVAQAKRSGVNAIKLLLYDTPEASAEVRAHQRQIVRRVGEECVRHDLPFLLEVVTYPIEDAAADTPEFARKRPRHAIDAARDFSDASFQVDLLKLQFPADLKYARQFHQAVFDGKERPAVYSLEEIRAFCRELNEAARRPWVLLSGGVGIQEFLVDLELAVEAGASGFLCGRAIWQEVLPLHPNRERMRGYLTSTAVYNYIRANATAERARPWYAHPHIGGWENLRLHDGDAEWYRRYGTSLQRGE</sequence>
<dbReference type="Proteomes" id="UP000318093">
    <property type="component" value="Unassembled WGS sequence"/>
</dbReference>
<evidence type="ECO:0000313" key="3">
    <source>
        <dbReference type="EMBL" id="TMI81019.1"/>
    </source>
</evidence>
<dbReference type="GO" id="GO:0061595">
    <property type="term" value="F:6-deoxy-6-sulfofructose-1-phosphate aldolase activity"/>
    <property type="evidence" value="ECO:0007669"/>
    <property type="project" value="TreeGrafter"/>
</dbReference>
<evidence type="ECO:0000256" key="1">
    <source>
        <dbReference type="ARBA" id="ARBA00008679"/>
    </source>
</evidence>
<evidence type="ECO:0000313" key="4">
    <source>
        <dbReference type="Proteomes" id="UP000318093"/>
    </source>
</evidence>
<dbReference type="SMART" id="SM01133">
    <property type="entry name" value="DeoC"/>
    <property type="match status" value="1"/>
</dbReference>
<reference evidence="3 4" key="1">
    <citation type="journal article" date="2019" name="Nat. Microbiol.">
        <title>Mediterranean grassland soil C-N compound turnover is dependent on rainfall and depth, and is mediated by genomically divergent microorganisms.</title>
        <authorList>
            <person name="Diamond S."/>
            <person name="Andeer P.F."/>
            <person name="Li Z."/>
            <person name="Crits-Christoph A."/>
            <person name="Burstein D."/>
            <person name="Anantharaman K."/>
            <person name="Lane K.R."/>
            <person name="Thomas B.C."/>
            <person name="Pan C."/>
            <person name="Northen T.R."/>
            <person name="Banfield J.F."/>
        </authorList>
    </citation>
    <scope>NUCLEOTIDE SEQUENCE [LARGE SCALE GENOMIC DNA]</scope>
    <source>
        <strain evidence="3">NP_6</strain>
    </source>
</reference>
<dbReference type="PANTHER" id="PTHR39340:SF1">
    <property type="entry name" value="SULFOFRUCTOSEPHOSPHATE ALDOLASE"/>
    <property type="match status" value="1"/>
</dbReference>
<name>A0A537JBU0_9BACT</name>